<dbReference type="InParanoid" id="H3DFQ1"/>
<dbReference type="PANTHER" id="PTHR44444:SF4">
    <property type="entry name" value="PROTEIN SEL-1 HOMOLOG 3 ISOFORM X1"/>
    <property type="match status" value="1"/>
</dbReference>
<dbReference type="AlphaFoldDB" id="H3DFQ1"/>
<dbReference type="FunCoup" id="H3DFQ1">
    <property type="interactions" value="355"/>
</dbReference>
<dbReference type="OMA" id="PTPQQTF"/>
<dbReference type="InterPro" id="IPR006597">
    <property type="entry name" value="Sel1-like"/>
</dbReference>
<reference evidence="1" key="2">
    <citation type="submission" date="2025-08" db="UniProtKB">
        <authorList>
            <consortium name="Ensembl"/>
        </authorList>
    </citation>
    <scope>IDENTIFICATION</scope>
</reference>
<dbReference type="InterPro" id="IPR011990">
    <property type="entry name" value="TPR-like_helical_dom_sf"/>
</dbReference>
<organism evidence="1 2">
    <name type="scientific">Tetraodon nigroviridis</name>
    <name type="common">Spotted green pufferfish</name>
    <name type="synonym">Chelonodon nigroviridis</name>
    <dbReference type="NCBI Taxonomy" id="99883"/>
    <lineage>
        <taxon>Eukaryota</taxon>
        <taxon>Metazoa</taxon>
        <taxon>Chordata</taxon>
        <taxon>Craniata</taxon>
        <taxon>Vertebrata</taxon>
        <taxon>Euteleostomi</taxon>
        <taxon>Actinopterygii</taxon>
        <taxon>Neopterygii</taxon>
        <taxon>Teleostei</taxon>
        <taxon>Neoteleostei</taxon>
        <taxon>Acanthomorphata</taxon>
        <taxon>Eupercaria</taxon>
        <taxon>Tetraodontiformes</taxon>
        <taxon>Tetradontoidea</taxon>
        <taxon>Tetraodontidae</taxon>
        <taxon>Tetraodon</taxon>
    </lineage>
</organism>
<evidence type="ECO:0000313" key="2">
    <source>
        <dbReference type="Proteomes" id="UP000007303"/>
    </source>
</evidence>
<name>H3DFQ1_TETNG</name>
<dbReference type="SMART" id="SM00671">
    <property type="entry name" value="SEL1"/>
    <property type="match status" value="8"/>
</dbReference>
<dbReference type="Gene3D" id="1.25.40.10">
    <property type="entry name" value="Tetratricopeptide repeat domain"/>
    <property type="match status" value="2"/>
</dbReference>
<dbReference type="HOGENOM" id="CLU_011209_0_0_1"/>
<dbReference type="PANTHER" id="PTHR44444">
    <property type="entry name" value="PROTEIN SEL-1 HOMOLOG 3"/>
    <property type="match status" value="1"/>
</dbReference>
<dbReference type="InterPro" id="IPR042756">
    <property type="entry name" value="Sel-1L3"/>
</dbReference>
<protein>
    <submittedName>
        <fullName evidence="1">Si:dkey-24p1.6</fullName>
    </submittedName>
</protein>
<keyword evidence="2" id="KW-1185">Reference proteome</keyword>
<proteinExistence type="predicted"/>
<dbReference type="SUPFAM" id="SSF81901">
    <property type="entry name" value="HCP-like"/>
    <property type="match status" value="3"/>
</dbReference>
<reference evidence="2" key="1">
    <citation type="journal article" date="2004" name="Nature">
        <title>Genome duplication in the teleost fish Tetraodon nigroviridis reveals the early vertebrate proto-karyotype.</title>
        <authorList>
            <person name="Jaillon O."/>
            <person name="Aury J.-M."/>
            <person name="Brunet F."/>
            <person name="Petit J.-L."/>
            <person name="Stange-Thomann N."/>
            <person name="Mauceli E."/>
            <person name="Bouneau L."/>
            <person name="Fischer C."/>
            <person name="Ozouf-Costaz C."/>
            <person name="Bernot A."/>
            <person name="Nicaud S."/>
            <person name="Jaffe D."/>
            <person name="Fisher S."/>
            <person name="Lutfalla G."/>
            <person name="Dossat C."/>
            <person name="Segurens B."/>
            <person name="Dasilva C."/>
            <person name="Salanoubat M."/>
            <person name="Levy M."/>
            <person name="Boudet N."/>
            <person name="Castellano S."/>
            <person name="Anthouard V."/>
            <person name="Jubin C."/>
            <person name="Castelli V."/>
            <person name="Katinka M."/>
            <person name="Vacherie B."/>
            <person name="Biemont C."/>
            <person name="Skalli Z."/>
            <person name="Cattolico L."/>
            <person name="Poulain J."/>
            <person name="De Berardinis V."/>
            <person name="Cruaud C."/>
            <person name="Duprat S."/>
            <person name="Brottier P."/>
            <person name="Coutanceau J.-P."/>
            <person name="Gouzy J."/>
            <person name="Parra G."/>
            <person name="Lardier G."/>
            <person name="Chapple C."/>
            <person name="McKernan K.J."/>
            <person name="McEwan P."/>
            <person name="Bosak S."/>
            <person name="Kellis M."/>
            <person name="Volff J.-N."/>
            <person name="Guigo R."/>
            <person name="Zody M.C."/>
            <person name="Mesirov J."/>
            <person name="Lindblad-Toh K."/>
            <person name="Birren B."/>
            <person name="Nusbaum C."/>
            <person name="Kahn D."/>
            <person name="Robinson-Rechavi M."/>
            <person name="Laudet V."/>
            <person name="Schachter V."/>
            <person name="Quetier F."/>
            <person name="Saurin W."/>
            <person name="Scarpelli C."/>
            <person name="Wincker P."/>
            <person name="Lander E.S."/>
            <person name="Weissenbach J."/>
            <person name="Roest Crollius H."/>
        </authorList>
    </citation>
    <scope>NUCLEOTIDE SEQUENCE [LARGE SCALE GENOMIC DNA]</scope>
</reference>
<accession>H3DFQ1</accession>
<dbReference type="Proteomes" id="UP000007303">
    <property type="component" value="Unassembled WGS sequence"/>
</dbReference>
<dbReference type="STRING" id="99883.ENSTNIP00000019345"/>
<dbReference type="GeneTree" id="ENSGT00940000165744"/>
<dbReference type="Pfam" id="PF08238">
    <property type="entry name" value="Sel1"/>
    <property type="match status" value="6"/>
</dbReference>
<sequence>LKIQFSCDKPASVQLDCVVTFDTGITSTYFLKRWRCVPGDPKIQILVLKLPDRLVYRADAVVPASEDVLSCILLASVRHGGLKESVAAQGVAHLQLQPNFDRPVKEHRLCFTWSARMLQLTRRFSIQRCPLERETVHLLSSIYASTGEIFGITRTLEPFISRYLEHTRVKAIAFPWCMFSIWVLVTRHCQNELCGIFHHIDSENNYATPSLFLKASGQLHIQMKGEYEESAFTSAFQVPLRQWCQIGVTIQGAVATVSMLCVDEEQRTFHSTEHMFGHVVLDDTVGYFVIGGGKYMRGVEGYFGPFVYYRNRIAPHKAVIPDVIRRVNLTGWLQTCQTFQLEMTVKINGYSLAAEYEASNTCLDVFREWMVKDRQTLNSQCGVWEETAPRRKKTAKLAKFLAQKHGKTRSLCRRISLSAVGRALYSLSLQKLEEAGTIATISRTLPLLLQAGCLGETRALYMSSVLYSAELGVRKQPRKVWLLALLAAQRDNRLALLQLGHMHHQGVHGLPVDPDLAYAYYANIAQQTTLDRHNPSSAQTFVEAIYLNDDETLSQQTNEKHHIFQWLRLQARRGAAEAEQALASMLFWGQQGVTQNIRKAVRHYERGAVQLEDPASMYDYGIVLLQGQGVEKDVPKALTFLEKAMDQGFVPAINALAWYYERFQQDYRRAVELWERADLLLSPDAALNLGFVHSQGLYPGKAADQFLAYKYYMKAAERGHIRGAVSLAEVWTTGIAGLVGRRPEDALLWAKWAAEHNGYLGSHLRKALNSYLERDMFTSLLYYTMAAESGYAAAQFNVAYLCEQHSQGLLNHDSASSCMWKYYNLTIQSQQPDTYALIRMGDLLHEGHKDPFPAAEMYMKAALRNDPQGWYSLGLLVEEGFRLPLSVLVELGLSELYLADRSLLLRTLYSRCRDSENTDSYLPCSLALFSVRLQ</sequence>
<reference evidence="1" key="3">
    <citation type="submission" date="2025-09" db="UniProtKB">
        <authorList>
            <consortium name="Ensembl"/>
        </authorList>
    </citation>
    <scope>IDENTIFICATION</scope>
</reference>
<dbReference type="Ensembl" id="ENSTNIT00000019574.1">
    <property type="protein sequence ID" value="ENSTNIP00000019345.1"/>
    <property type="gene ID" value="ENSTNIG00000016251.1"/>
</dbReference>
<evidence type="ECO:0000313" key="1">
    <source>
        <dbReference type="Ensembl" id="ENSTNIP00000019345.1"/>
    </source>
</evidence>